<dbReference type="PANTHER" id="PTHR30115:SF13">
    <property type="entry name" value="PII-LIKE PROTEIN GLNBI"/>
    <property type="match status" value="1"/>
</dbReference>
<dbReference type="Proteomes" id="UP000438699">
    <property type="component" value="Unassembled WGS sequence"/>
</dbReference>
<dbReference type="RefSeq" id="WP_151149500.1">
    <property type="nucleotide sequence ID" value="NZ_WAIE01000001.1"/>
</dbReference>
<evidence type="ECO:0000256" key="4">
    <source>
        <dbReference type="ARBA" id="ARBA00023231"/>
    </source>
</evidence>
<dbReference type="Pfam" id="PF00543">
    <property type="entry name" value="P-II"/>
    <property type="match status" value="1"/>
</dbReference>
<dbReference type="InterPro" id="IPR011322">
    <property type="entry name" value="N-reg_PII-like_a/b"/>
</dbReference>
<protein>
    <submittedName>
        <fullName evidence="5">P-II family nitrogen regulator</fullName>
    </submittedName>
</protein>
<dbReference type="SMART" id="SM00938">
    <property type="entry name" value="P-II"/>
    <property type="match status" value="1"/>
</dbReference>
<evidence type="ECO:0000313" key="5">
    <source>
        <dbReference type="EMBL" id="KAB1443168.1"/>
    </source>
</evidence>
<dbReference type="OrthoDB" id="9802729at2"/>
<dbReference type="PRINTS" id="PR00340">
    <property type="entry name" value="PIIGLNB"/>
</dbReference>
<dbReference type="GO" id="GO:0006808">
    <property type="term" value="P:regulation of nitrogen utilization"/>
    <property type="evidence" value="ECO:0007669"/>
    <property type="project" value="InterPro"/>
</dbReference>
<keyword evidence="2" id="KW-0805">Transcription regulation</keyword>
<dbReference type="GO" id="GO:0005524">
    <property type="term" value="F:ATP binding"/>
    <property type="evidence" value="ECO:0007669"/>
    <property type="project" value="TreeGrafter"/>
</dbReference>
<dbReference type="Gene3D" id="3.30.70.120">
    <property type="match status" value="1"/>
</dbReference>
<comment type="caution">
    <text evidence="5">The sequence shown here is derived from an EMBL/GenBank/DDBJ whole genome shotgun (WGS) entry which is preliminary data.</text>
</comment>
<evidence type="ECO:0000256" key="1">
    <source>
        <dbReference type="ARBA" id="ARBA00002440"/>
    </source>
</evidence>
<keyword evidence="3" id="KW-0804">Transcription</keyword>
<sequence length="117" mass="12394">MMIMVRAIVRPEKADDVLAALMDNGFPAVTKYSVAGRGKQRGIKIGEVTYDEIPKTMLMSVVNAADKDFVVNTIMDAARSDKGGAFGDGKIFVTDVESVFTISSGVEDTAAASEEAA</sequence>
<organism evidence="5 6">
    <name type="scientific">Pseudodesulfovibrio senegalensis</name>
    <dbReference type="NCBI Taxonomy" id="1721087"/>
    <lineage>
        <taxon>Bacteria</taxon>
        <taxon>Pseudomonadati</taxon>
        <taxon>Thermodesulfobacteriota</taxon>
        <taxon>Desulfovibrionia</taxon>
        <taxon>Desulfovibrionales</taxon>
        <taxon>Desulfovibrionaceae</taxon>
    </lineage>
</organism>
<dbReference type="GO" id="GO:0005829">
    <property type="term" value="C:cytosol"/>
    <property type="evidence" value="ECO:0007669"/>
    <property type="project" value="TreeGrafter"/>
</dbReference>
<gene>
    <name evidence="5" type="ORF">F8A88_02570</name>
</gene>
<evidence type="ECO:0000256" key="2">
    <source>
        <dbReference type="ARBA" id="ARBA00023015"/>
    </source>
</evidence>
<accession>A0A6N6N5Z3</accession>
<dbReference type="SUPFAM" id="SSF54913">
    <property type="entry name" value="GlnB-like"/>
    <property type="match status" value="1"/>
</dbReference>
<evidence type="ECO:0000256" key="3">
    <source>
        <dbReference type="ARBA" id="ARBA00023163"/>
    </source>
</evidence>
<keyword evidence="6" id="KW-1185">Reference proteome</keyword>
<reference evidence="5 6" key="1">
    <citation type="journal article" date="2017" name="Int. J. Syst. Evol. Microbiol.">
        <title>Desulfovibrio senegalensis sp. nov., a mesophilic sulfate reducer isolated from marine sediment.</title>
        <authorList>
            <person name="Thioye A."/>
            <person name="Gam Z.B.A."/>
            <person name="Mbengue M."/>
            <person name="Cayol J.L."/>
            <person name="Joseph-Bartoli M."/>
            <person name="Toure-Kane C."/>
            <person name="Labat M."/>
        </authorList>
    </citation>
    <scope>NUCLEOTIDE SEQUENCE [LARGE SCALE GENOMIC DNA]</scope>
    <source>
        <strain evidence="5 6">DSM 101509</strain>
    </source>
</reference>
<comment type="function">
    <text evidence="1">Could be involved in the regulation of nitrogen fixation.</text>
</comment>
<proteinExistence type="predicted"/>
<dbReference type="EMBL" id="WAIE01000001">
    <property type="protein sequence ID" value="KAB1443168.1"/>
    <property type="molecule type" value="Genomic_DNA"/>
</dbReference>
<evidence type="ECO:0000313" key="6">
    <source>
        <dbReference type="Proteomes" id="UP000438699"/>
    </source>
</evidence>
<dbReference type="AlphaFoldDB" id="A0A6N6N5Z3"/>
<keyword evidence="4" id="KW-0535">Nitrogen fixation</keyword>
<dbReference type="GO" id="GO:0030234">
    <property type="term" value="F:enzyme regulator activity"/>
    <property type="evidence" value="ECO:0007669"/>
    <property type="project" value="InterPro"/>
</dbReference>
<dbReference type="InterPro" id="IPR015867">
    <property type="entry name" value="N-reg_PII/ATP_PRibTrfase_C"/>
</dbReference>
<dbReference type="InterPro" id="IPR002187">
    <property type="entry name" value="N-reg_PII"/>
</dbReference>
<dbReference type="PROSITE" id="PS51343">
    <property type="entry name" value="PII_GLNB_DOM"/>
    <property type="match status" value="1"/>
</dbReference>
<name>A0A6N6N5Z3_9BACT</name>
<dbReference type="PANTHER" id="PTHR30115">
    <property type="entry name" value="NITROGEN REGULATORY PROTEIN P-II"/>
    <property type="match status" value="1"/>
</dbReference>